<evidence type="ECO:0000313" key="6">
    <source>
        <dbReference type="EMBL" id="RAL70533.1"/>
    </source>
</evidence>
<keyword evidence="5" id="KW-0699">rRNA-binding</keyword>
<evidence type="ECO:0000256" key="2">
    <source>
        <dbReference type="ARBA" id="ARBA00022980"/>
    </source>
</evidence>
<dbReference type="GO" id="GO:0070180">
    <property type="term" value="F:large ribosomal subunit rRNA binding"/>
    <property type="evidence" value="ECO:0007669"/>
    <property type="project" value="UniProtKB-UniRule"/>
</dbReference>
<keyword evidence="2 5" id="KW-0689">Ribosomal protein</keyword>
<keyword evidence="5" id="KW-0694">RNA-binding</keyword>
<protein>
    <recommendedName>
        <fullName evidence="4 5">Large ribosomal subunit protein uL10</fullName>
    </recommendedName>
</protein>
<evidence type="ECO:0000256" key="3">
    <source>
        <dbReference type="ARBA" id="ARBA00023274"/>
    </source>
</evidence>
<evidence type="ECO:0000313" key="7">
    <source>
        <dbReference type="Proteomes" id="UP000248786"/>
    </source>
</evidence>
<dbReference type="AlphaFoldDB" id="A0A328ESL9"/>
<dbReference type="CDD" id="cd05797">
    <property type="entry name" value="Ribosomal_L10"/>
    <property type="match status" value="1"/>
</dbReference>
<proteinExistence type="inferred from homology"/>
<dbReference type="Proteomes" id="UP000248786">
    <property type="component" value="Unassembled WGS sequence"/>
</dbReference>
<dbReference type="Gene3D" id="6.10.250.290">
    <property type="match status" value="1"/>
</dbReference>
<name>A0A328ESL9_9CHLR</name>
<gene>
    <name evidence="5" type="primary">rplJ</name>
    <name evidence="6" type="ORF">C1G86_0903</name>
</gene>
<keyword evidence="3 5" id="KW-0687">Ribonucleoprotein</keyword>
<dbReference type="InterPro" id="IPR001790">
    <property type="entry name" value="Ribosomal_uL10"/>
</dbReference>
<dbReference type="HAMAP" id="MF_00362">
    <property type="entry name" value="Ribosomal_uL10"/>
    <property type="match status" value="1"/>
</dbReference>
<evidence type="ECO:0000256" key="1">
    <source>
        <dbReference type="ARBA" id="ARBA00008889"/>
    </source>
</evidence>
<comment type="similarity">
    <text evidence="1 5">Belongs to the universal ribosomal protein uL10 family.</text>
</comment>
<dbReference type="PANTHER" id="PTHR11560">
    <property type="entry name" value="39S RIBOSOMAL PROTEIN L10, MITOCHONDRIAL"/>
    <property type="match status" value="1"/>
</dbReference>
<dbReference type="InterPro" id="IPR022973">
    <property type="entry name" value="Ribosomal_uL10_bac"/>
</dbReference>
<dbReference type="Gene3D" id="3.30.70.1730">
    <property type="match status" value="1"/>
</dbReference>
<dbReference type="NCBIfam" id="NF000955">
    <property type="entry name" value="PRK00099.1-1"/>
    <property type="match status" value="1"/>
</dbReference>
<sequence length="178" mass="19186">MRFGKKIRIKKKIAVDELTDALAVAQSAVFTDYRGINTSELTTIRVKLREAGVGYRVLKNTLARRAADNTDHSNIKGAFEGPVAMAYSSNDVVAPARVLMDYISSSKSNLKVTGGYLSNKLISVEEVAELAKLPSREVLISKILAGMQSPITGLAMVLNGPARGLAIVLQARIKQLEG</sequence>
<dbReference type="GO" id="GO:0006412">
    <property type="term" value="P:translation"/>
    <property type="evidence" value="ECO:0007669"/>
    <property type="project" value="UniProtKB-UniRule"/>
</dbReference>
<dbReference type="EMBL" id="QGLD01000009">
    <property type="protein sequence ID" value="RAL70533.1"/>
    <property type="molecule type" value="Genomic_DNA"/>
</dbReference>
<accession>A0A328ESL9</accession>
<dbReference type="PROSITE" id="PS01109">
    <property type="entry name" value="RIBOSOMAL_L10"/>
    <property type="match status" value="1"/>
</dbReference>
<comment type="caution">
    <text evidence="6">The sequence shown here is derived from an EMBL/GenBank/DDBJ whole genome shotgun (WGS) entry which is preliminary data.</text>
</comment>
<dbReference type="Pfam" id="PF00466">
    <property type="entry name" value="Ribosomal_L10"/>
    <property type="match status" value="1"/>
</dbReference>
<dbReference type="GO" id="GO:0015934">
    <property type="term" value="C:large ribosomal subunit"/>
    <property type="evidence" value="ECO:0007669"/>
    <property type="project" value="InterPro"/>
</dbReference>
<dbReference type="InterPro" id="IPR047865">
    <property type="entry name" value="Ribosomal_uL10_bac_type"/>
</dbReference>
<organism evidence="6 7">
    <name type="scientific">Dehalococcoides mccartyi</name>
    <dbReference type="NCBI Taxonomy" id="61435"/>
    <lineage>
        <taxon>Bacteria</taxon>
        <taxon>Bacillati</taxon>
        <taxon>Chloroflexota</taxon>
        <taxon>Dehalococcoidia</taxon>
        <taxon>Dehalococcoidales</taxon>
        <taxon>Dehalococcoidaceae</taxon>
        <taxon>Dehalococcoides</taxon>
    </lineage>
</organism>
<comment type="subunit">
    <text evidence="5">Part of the ribosomal stalk of the 50S ribosomal subunit. The N-terminus interacts with L11 and the large rRNA to form the base of the stalk. The C-terminus forms an elongated spine to which L12 dimers bind in a sequential fashion forming a multimeric L10(L12)X complex.</text>
</comment>
<comment type="function">
    <text evidence="5">Forms part of the ribosomal stalk, playing a central role in the interaction of the ribosome with GTP-bound translation factors.</text>
</comment>
<dbReference type="InterPro" id="IPR002363">
    <property type="entry name" value="Ribosomal_uL10_CS_bac"/>
</dbReference>
<dbReference type="GO" id="GO:0003735">
    <property type="term" value="F:structural constituent of ribosome"/>
    <property type="evidence" value="ECO:0007669"/>
    <property type="project" value="InterPro"/>
</dbReference>
<reference evidence="6 7" key="1">
    <citation type="submission" date="2018-05" db="EMBL/GenBank/DDBJ databases">
        <title>Draft genome sequences of Dehalococcoides mccartyi strains RC and KS.</title>
        <authorList>
            <person name="Higgins S.A."/>
            <person name="Padilla-Crespo E."/>
            <person name="Loeffler F.E."/>
        </authorList>
    </citation>
    <scope>NUCLEOTIDE SEQUENCE [LARGE SCALE GENOMIC DNA]</scope>
    <source>
        <strain evidence="6 7">KS</strain>
    </source>
</reference>
<evidence type="ECO:0000256" key="5">
    <source>
        <dbReference type="HAMAP-Rule" id="MF_00362"/>
    </source>
</evidence>
<dbReference type="SUPFAM" id="SSF160369">
    <property type="entry name" value="Ribosomal protein L10-like"/>
    <property type="match status" value="1"/>
</dbReference>
<evidence type="ECO:0000256" key="4">
    <source>
        <dbReference type="ARBA" id="ARBA00035202"/>
    </source>
</evidence>
<dbReference type="InterPro" id="IPR043141">
    <property type="entry name" value="Ribosomal_uL10-like_sf"/>
</dbReference>